<accession>A0A392WDL4</accession>
<keyword evidence="3" id="KW-1185">Reference proteome</keyword>
<evidence type="ECO:0000313" key="2">
    <source>
        <dbReference type="EMBL" id="MCI96845.1"/>
    </source>
</evidence>
<comment type="caution">
    <text evidence="2">The sequence shown here is derived from an EMBL/GenBank/DDBJ whole genome shotgun (WGS) entry which is preliminary data.</text>
</comment>
<sequence length="47" mass="5489">MKAFLRELQTPLTSEPMLYVITQVESQLDQFAKDLQKLINNEEHVKA</sequence>
<evidence type="ECO:0000259" key="1">
    <source>
        <dbReference type="PROSITE" id="PS50238"/>
    </source>
</evidence>
<dbReference type="EMBL" id="LXQA011425745">
    <property type="protein sequence ID" value="MCI96845.1"/>
    <property type="molecule type" value="Genomic_DNA"/>
</dbReference>
<dbReference type="PROSITE" id="PS50238">
    <property type="entry name" value="RHOGAP"/>
    <property type="match status" value="1"/>
</dbReference>
<organism evidence="2 3">
    <name type="scientific">Trifolium medium</name>
    <dbReference type="NCBI Taxonomy" id="97028"/>
    <lineage>
        <taxon>Eukaryota</taxon>
        <taxon>Viridiplantae</taxon>
        <taxon>Streptophyta</taxon>
        <taxon>Embryophyta</taxon>
        <taxon>Tracheophyta</taxon>
        <taxon>Spermatophyta</taxon>
        <taxon>Magnoliopsida</taxon>
        <taxon>eudicotyledons</taxon>
        <taxon>Gunneridae</taxon>
        <taxon>Pentapetalae</taxon>
        <taxon>rosids</taxon>
        <taxon>fabids</taxon>
        <taxon>Fabales</taxon>
        <taxon>Fabaceae</taxon>
        <taxon>Papilionoideae</taxon>
        <taxon>50 kb inversion clade</taxon>
        <taxon>NPAAA clade</taxon>
        <taxon>Hologalegina</taxon>
        <taxon>IRL clade</taxon>
        <taxon>Trifolieae</taxon>
        <taxon>Trifolium</taxon>
    </lineage>
</organism>
<dbReference type="GO" id="GO:0007165">
    <property type="term" value="P:signal transduction"/>
    <property type="evidence" value="ECO:0007669"/>
    <property type="project" value="InterPro"/>
</dbReference>
<dbReference type="AlphaFoldDB" id="A0A392WDL4"/>
<name>A0A392WDL4_9FABA</name>
<protein>
    <recommendedName>
        <fullName evidence="1">Rho-GAP domain-containing protein</fullName>
    </recommendedName>
</protein>
<feature type="non-terminal residue" evidence="2">
    <location>
        <position position="47"/>
    </location>
</feature>
<evidence type="ECO:0000313" key="3">
    <source>
        <dbReference type="Proteomes" id="UP000265520"/>
    </source>
</evidence>
<dbReference type="InterPro" id="IPR000198">
    <property type="entry name" value="RhoGAP_dom"/>
</dbReference>
<reference evidence="2 3" key="1">
    <citation type="journal article" date="2018" name="Front. Plant Sci.">
        <title>Red Clover (Trifolium pratense) and Zigzag Clover (T. medium) - A Picture of Genomic Similarities and Differences.</title>
        <authorList>
            <person name="Dluhosova J."/>
            <person name="Istvanek J."/>
            <person name="Nedelnik J."/>
            <person name="Repkova J."/>
        </authorList>
    </citation>
    <scope>NUCLEOTIDE SEQUENCE [LARGE SCALE GENOMIC DNA]</scope>
    <source>
        <strain evidence="3">cv. 10/8</strain>
        <tissue evidence="2">Leaf</tissue>
    </source>
</reference>
<dbReference type="Proteomes" id="UP000265520">
    <property type="component" value="Unassembled WGS sequence"/>
</dbReference>
<proteinExistence type="predicted"/>
<feature type="domain" description="Rho-GAP" evidence="1">
    <location>
        <begin position="1"/>
        <end position="47"/>
    </location>
</feature>